<dbReference type="GO" id="GO:0008237">
    <property type="term" value="F:metallopeptidase activity"/>
    <property type="evidence" value="ECO:0007669"/>
    <property type="project" value="UniProtKB-KW"/>
</dbReference>
<evidence type="ECO:0000256" key="6">
    <source>
        <dbReference type="ARBA" id="ARBA00022833"/>
    </source>
</evidence>
<keyword evidence="4 9" id="KW-0732">Signal</keyword>
<dbReference type="CDD" id="cd00146">
    <property type="entry name" value="PKD"/>
    <property type="match status" value="2"/>
</dbReference>
<evidence type="ECO:0000313" key="12">
    <source>
        <dbReference type="EMBL" id="TMO74184.1"/>
    </source>
</evidence>
<dbReference type="Pfam" id="PF18911">
    <property type="entry name" value="PKD_4"/>
    <property type="match status" value="2"/>
</dbReference>
<gene>
    <name evidence="11" type="ORF">CWC19_09185</name>
    <name evidence="12" type="ORF">CWC20_11300</name>
</gene>
<dbReference type="SMART" id="SM00089">
    <property type="entry name" value="PKD"/>
    <property type="match status" value="2"/>
</dbReference>
<reference evidence="13 14" key="1">
    <citation type="submission" date="2018-01" db="EMBL/GenBank/DDBJ databases">
        <authorList>
            <person name="Paulsen S."/>
            <person name="Gram L.K."/>
        </authorList>
    </citation>
    <scope>NUCLEOTIDE SEQUENCE [LARGE SCALE GENOMIC DNA]</scope>
    <source>
        <strain evidence="11 14">S3790</strain>
        <strain evidence="12 13">S3895</strain>
    </source>
</reference>
<dbReference type="SUPFAM" id="SSF55486">
    <property type="entry name" value="Metalloproteases ('zincins'), catalytic domain"/>
    <property type="match status" value="1"/>
</dbReference>
<accession>A0A5S3VAT0</accession>
<dbReference type="InterPro" id="IPR013783">
    <property type="entry name" value="Ig-like_fold"/>
</dbReference>
<feature type="domain" description="PKD" evidence="10">
    <location>
        <begin position="639"/>
        <end position="722"/>
    </location>
</feature>
<dbReference type="Gene3D" id="2.60.120.380">
    <property type="match status" value="3"/>
</dbReference>
<evidence type="ECO:0000256" key="2">
    <source>
        <dbReference type="ARBA" id="ARBA00022670"/>
    </source>
</evidence>
<evidence type="ECO:0000256" key="7">
    <source>
        <dbReference type="ARBA" id="ARBA00023049"/>
    </source>
</evidence>
<dbReference type="GO" id="GO:0046872">
    <property type="term" value="F:metal ion binding"/>
    <property type="evidence" value="ECO:0007669"/>
    <property type="project" value="UniProtKB-KW"/>
</dbReference>
<evidence type="ECO:0000256" key="8">
    <source>
        <dbReference type="ARBA" id="ARBA00023157"/>
    </source>
</evidence>
<evidence type="ECO:0000256" key="4">
    <source>
        <dbReference type="ARBA" id="ARBA00022729"/>
    </source>
</evidence>
<keyword evidence="5" id="KW-0378">Hydrolase</keyword>
<reference evidence="14" key="2">
    <citation type="submission" date="2019-06" db="EMBL/GenBank/DDBJ databases">
        <title>Co-occurence of chitin degradation, pigmentation and bioactivity in marine Pseudoalteromonas.</title>
        <authorList>
            <person name="Sonnenschein E.C."/>
            <person name="Bech P.K."/>
        </authorList>
    </citation>
    <scope>NUCLEOTIDE SEQUENCE [LARGE SCALE GENOMIC DNA]</scope>
    <source>
        <strain evidence="14">S3790</strain>
    </source>
</reference>
<dbReference type="Gene3D" id="3.40.390.10">
    <property type="entry name" value="Collagenase (Catalytic Domain)"/>
    <property type="match status" value="1"/>
</dbReference>
<feature type="chain" id="PRO_5024286092" evidence="9">
    <location>
        <begin position="41"/>
        <end position="1071"/>
    </location>
</feature>
<dbReference type="PROSITE" id="PS50093">
    <property type="entry name" value="PKD"/>
    <property type="match status" value="2"/>
</dbReference>
<reference evidence="11" key="3">
    <citation type="submission" date="2019-09" db="EMBL/GenBank/DDBJ databases">
        <title>Co-occurence of chitin degradation, pigmentation and bioactivity in marine Pseudoalteromonas.</title>
        <authorList>
            <person name="Sonnenschein E.C."/>
            <person name="Bech P.K."/>
        </authorList>
    </citation>
    <scope>NUCLEOTIDE SEQUENCE</scope>
    <source>
        <strain evidence="11">S3790</strain>
        <strain evidence="12 13">S3895</strain>
    </source>
</reference>
<comment type="caution">
    <text evidence="11">The sequence shown here is derived from an EMBL/GenBank/DDBJ whole genome shotgun (WGS) entry which is preliminary data.</text>
</comment>
<keyword evidence="8" id="KW-1015">Disulfide bond</keyword>
<keyword evidence="13" id="KW-1185">Reference proteome</keyword>
<dbReference type="InterPro" id="IPR035986">
    <property type="entry name" value="PKD_dom_sf"/>
</dbReference>
<dbReference type="InterPro" id="IPR008754">
    <property type="entry name" value="Peptidase_M43"/>
</dbReference>
<dbReference type="Pfam" id="PF05572">
    <property type="entry name" value="Peptidase_M43"/>
    <property type="match status" value="1"/>
</dbReference>
<dbReference type="SUPFAM" id="SSF49299">
    <property type="entry name" value="PKD domain"/>
    <property type="match status" value="2"/>
</dbReference>
<evidence type="ECO:0000259" key="10">
    <source>
        <dbReference type="PROSITE" id="PS50093"/>
    </source>
</evidence>
<keyword evidence="2" id="KW-0645">Protease</keyword>
<dbReference type="InterPro" id="IPR024079">
    <property type="entry name" value="MetalloPept_cat_dom_sf"/>
</dbReference>
<organism evidence="11 14">
    <name type="scientific">Pseudoalteromonas aurantia</name>
    <dbReference type="NCBI Taxonomy" id="43654"/>
    <lineage>
        <taxon>Bacteria</taxon>
        <taxon>Pseudomonadati</taxon>
        <taxon>Pseudomonadota</taxon>
        <taxon>Gammaproteobacteria</taxon>
        <taxon>Alteromonadales</taxon>
        <taxon>Pseudoalteromonadaceae</taxon>
        <taxon>Pseudoalteromonas</taxon>
    </lineage>
</organism>
<evidence type="ECO:0000313" key="11">
    <source>
        <dbReference type="EMBL" id="TMO68530.1"/>
    </source>
</evidence>
<dbReference type="Proteomes" id="UP000307164">
    <property type="component" value="Unassembled WGS sequence"/>
</dbReference>
<dbReference type="EMBL" id="PNBX01000034">
    <property type="protein sequence ID" value="TMO68530.1"/>
    <property type="molecule type" value="Genomic_DNA"/>
</dbReference>
<evidence type="ECO:0000256" key="3">
    <source>
        <dbReference type="ARBA" id="ARBA00022723"/>
    </source>
</evidence>
<dbReference type="GO" id="GO:0006508">
    <property type="term" value="P:proteolysis"/>
    <property type="evidence" value="ECO:0007669"/>
    <property type="project" value="UniProtKB-KW"/>
</dbReference>
<dbReference type="Proteomes" id="UP000307217">
    <property type="component" value="Unassembled WGS sequence"/>
</dbReference>
<evidence type="ECO:0000313" key="13">
    <source>
        <dbReference type="Proteomes" id="UP000307164"/>
    </source>
</evidence>
<dbReference type="Pfam" id="PF20009">
    <property type="entry name" value="GEVED"/>
    <property type="match status" value="1"/>
</dbReference>
<dbReference type="AlphaFoldDB" id="A0A5S3VAT0"/>
<evidence type="ECO:0000256" key="5">
    <source>
        <dbReference type="ARBA" id="ARBA00022801"/>
    </source>
</evidence>
<dbReference type="PANTHER" id="PTHR47466">
    <property type="match status" value="1"/>
</dbReference>
<proteinExistence type="inferred from homology"/>
<dbReference type="InterPro" id="IPR022409">
    <property type="entry name" value="PKD/Chitinase_dom"/>
</dbReference>
<comment type="similarity">
    <text evidence="1">Belongs to the peptidase M43B family.</text>
</comment>
<dbReference type="InterPro" id="IPR045474">
    <property type="entry name" value="GEVED"/>
</dbReference>
<dbReference type="OrthoDB" id="6278496at2"/>
<keyword evidence="3" id="KW-0479">Metal-binding</keyword>
<dbReference type="PANTHER" id="PTHR47466:SF1">
    <property type="entry name" value="METALLOPROTEASE MEP1 (AFU_ORTHOLOGUE AFUA_1G07730)-RELATED"/>
    <property type="match status" value="1"/>
</dbReference>
<dbReference type="Gene3D" id="2.60.40.10">
    <property type="entry name" value="Immunoglobulins"/>
    <property type="match status" value="2"/>
</dbReference>
<keyword evidence="7" id="KW-0482">Metalloprotease</keyword>
<evidence type="ECO:0000256" key="9">
    <source>
        <dbReference type="SAM" id="SignalP"/>
    </source>
</evidence>
<feature type="domain" description="PKD" evidence="10">
    <location>
        <begin position="726"/>
        <end position="807"/>
    </location>
</feature>
<sequence>MLFNFKGLRSLSRKNIRRHNYKKSDLMMLLAGMSSACAFAGEVAESKPFKNQVVPLQSSVSAESGLFNKASSGQICGTDTNLQNWDLLQKENAREALLPGSLTSQIQQRMAQVSDDAALNGNGVAGRYYIPVVVHVYGDRYNCETGTYCLTEQKIIDGLNKTNEDFRGLITDDGPISAQFQAIRENLDIEFVLAKKDPSGNVTNGIVRHAEKAGYGDGEKANAQIAADAWDNFKYMNIYIQHDLYADGKTNNSGVAWYPQVSMSDAGLARVVYNGDYVGSNTNENFRSVLTHEFGHWLNLPHTFDGEICTVHSQAFCSATGDGSCDTPQMSSSILQNNAQNCLGEATNTENFMHYSDNYAMYTQDQVKRMTAALHSAARATLWSNNNLIAVGLEELTSNADHPWDGIGSNPKPQGTTVQTFTNISAQKGEVDNFALTVPEGTEAVAFYLDGYDEDPDMYVSKGTVPTKTGDNWNADFISFRSAGSPELVTISSPSSTEVYHAAVDAFSAYSNATLSVITAQDSTLCNDCERVFLTELKDLASAKGAPVKTYQYQIPADAVRTVAVMPGGYQGDPDAYMSMNATPDKTTYDCGPFSASRLSEYCEFGAGGGTLNIMIDPFLEYSGASLVVYYERQAGSGLPIAQANGDYSALIGQDISFSSAGSNDSDGSITSYLWAFGDGVTSTLANPTHRYQLAGSYNASLQITDNDGNTATDFANVTVSASNQAPVANANGPYSVEFGKAITFSSAGSSDPDGSIAAYAWEFGDGQTSTSATPTHTYAVAGNYSATLKVTDNLGLTNTSTAQVTVRESSYCEASGNTRYEWIANVQSGSFANPSQGVGYQDFTSKIIELTEGSNTLTLTSGGSYTEHWTAWLDSNNDGTFSENEKVLTGVSGKGAVIGQLTVTAGLAGQSLRLRVAMKYSSAANSACGNIGDGEVEDYTVLVKAGGTTPPVSQVPNVCLTQSPITGGRLEAGTASCLGGNGTLWLSLADVSAAQSVAITTAHGQGNLEVFYKNGGWPSESDYDATSNSGTYTECIYVPAGAQYWSYLKIKGDATNTSIIVDFDTASCRQ</sequence>
<evidence type="ECO:0000256" key="1">
    <source>
        <dbReference type="ARBA" id="ARBA00008721"/>
    </source>
</evidence>
<dbReference type="EMBL" id="PNBW01000050">
    <property type="protein sequence ID" value="TMO74184.1"/>
    <property type="molecule type" value="Genomic_DNA"/>
</dbReference>
<dbReference type="InterPro" id="IPR000601">
    <property type="entry name" value="PKD_dom"/>
</dbReference>
<evidence type="ECO:0000313" key="14">
    <source>
        <dbReference type="Proteomes" id="UP000307217"/>
    </source>
</evidence>
<name>A0A5S3VAT0_9GAMM</name>
<feature type="signal peptide" evidence="9">
    <location>
        <begin position="1"/>
        <end position="40"/>
    </location>
</feature>
<protein>
    <submittedName>
        <fullName evidence="11">Collagenase</fullName>
    </submittedName>
</protein>
<keyword evidence="6" id="KW-0862">Zinc</keyword>